<gene>
    <name evidence="3" type="ORF">ACFSDA_12410</name>
</gene>
<dbReference type="EMBL" id="JBHUFL010000003">
    <property type="protein sequence ID" value="MFD1835872.1"/>
    <property type="molecule type" value="Genomic_DNA"/>
</dbReference>
<evidence type="ECO:0000313" key="4">
    <source>
        <dbReference type="Proteomes" id="UP001597280"/>
    </source>
</evidence>
<feature type="region of interest" description="Disordered" evidence="1">
    <location>
        <begin position="30"/>
        <end position="84"/>
    </location>
</feature>
<evidence type="ECO:0000256" key="1">
    <source>
        <dbReference type="SAM" id="MobiDB-lite"/>
    </source>
</evidence>
<sequence length="195" mass="19278">MTTMIRRNARRGAVVLGSLAVVLGAAACGGSSDDAAAPEEKTTEAASAAEEAGDDAAAAEDSASDEGGAASEDAGDDAASGPLSDEDLTAASQAFVDFLTAAVEGDSEKACGLIKDPTTGDAFASNNLETCKSQFGSMTKAYEGQDSSLFTTETVTAADNGDGTAAISFNGQDMGISMSKGSAGTWLVDTSTATS</sequence>
<dbReference type="PROSITE" id="PS51257">
    <property type="entry name" value="PROKAR_LIPOPROTEIN"/>
    <property type="match status" value="1"/>
</dbReference>
<keyword evidence="4" id="KW-1185">Reference proteome</keyword>
<proteinExistence type="predicted"/>
<protein>
    <recommendedName>
        <fullName evidence="5">DUF4878 domain-containing protein</fullName>
    </recommendedName>
</protein>
<reference evidence="4" key="1">
    <citation type="journal article" date="2019" name="Int. J. Syst. Evol. Microbiol.">
        <title>The Global Catalogue of Microorganisms (GCM) 10K type strain sequencing project: providing services to taxonomists for standard genome sequencing and annotation.</title>
        <authorList>
            <consortium name="The Broad Institute Genomics Platform"/>
            <consortium name="The Broad Institute Genome Sequencing Center for Infectious Disease"/>
            <person name="Wu L."/>
            <person name="Ma J."/>
        </authorList>
    </citation>
    <scope>NUCLEOTIDE SEQUENCE [LARGE SCALE GENOMIC DNA]</scope>
    <source>
        <strain evidence="4">JCM 11650</strain>
    </source>
</reference>
<feature type="compositionally biased region" description="Acidic residues" evidence="1">
    <location>
        <begin position="51"/>
        <end position="64"/>
    </location>
</feature>
<feature type="signal peptide" evidence="2">
    <location>
        <begin position="1"/>
        <end position="27"/>
    </location>
</feature>
<organism evidence="3 4">
    <name type="scientific">Brachybacterium rhamnosum</name>
    <dbReference type="NCBI Taxonomy" id="173361"/>
    <lineage>
        <taxon>Bacteria</taxon>
        <taxon>Bacillati</taxon>
        <taxon>Actinomycetota</taxon>
        <taxon>Actinomycetes</taxon>
        <taxon>Micrococcales</taxon>
        <taxon>Dermabacteraceae</taxon>
        <taxon>Brachybacterium</taxon>
    </lineage>
</organism>
<dbReference type="Proteomes" id="UP001597280">
    <property type="component" value="Unassembled WGS sequence"/>
</dbReference>
<evidence type="ECO:0000313" key="3">
    <source>
        <dbReference type="EMBL" id="MFD1835872.1"/>
    </source>
</evidence>
<accession>A0ABW4PYF4</accession>
<evidence type="ECO:0008006" key="5">
    <source>
        <dbReference type="Google" id="ProtNLM"/>
    </source>
</evidence>
<feature type="compositionally biased region" description="Low complexity" evidence="1">
    <location>
        <begin position="65"/>
        <end position="81"/>
    </location>
</feature>
<comment type="caution">
    <text evidence="3">The sequence shown here is derived from an EMBL/GenBank/DDBJ whole genome shotgun (WGS) entry which is preliminary data.</text>
</comment>
<keyword evidence="2" id="KW-0732">Signal</keyword>
<dbReference type="RefSeq" id="WP_343905106.1">
    <property type="nucleotide sequence ID" value="NZ_BAAAIS010000003.1"/>
</dbReference>
<name>A0ABW4PYF4_9MICO</name>
<feature type="chain" id="PRO_5045693972" description="DUF4878 domain-containing protein" evidence="2">
    <location>
        <begin position="28"/>
        <end position="195"/>
    </location>
</feature>
<evidence type="ECO:0000256" key="2">
    <source>
        <dbReference type="SAM" id="SignalP"/>
    </source>
</evidence>